<dbReference type="EMBL" id="JAHRIM010030442">
    <property type="protein sequence ID" value="MEQ2264581.1"/>
    <property type="molecule type" value="Genomic_DNA"/>
</dbReference>
<gene>
    <name evidence="1" type="ORF">XENORESO_013148</name>
</gene>
<reference evidence="1 2" key="1">
    <citation type="submission" date="2021-06" db="EMBL/GenBank/DDBJ databases">
        <authorList>
            <person name="Palmer J.M."/>
        </authorList>
    </citation>
    <scope>NUCLEOTIDE SEQUENCE [LARGE SCALE GENOMIC DNA]</scope>
    <source>
        <strain evidence="1 2">XR_2019</strain>
        <tissue evidence="1">Muscle</tissue>
    </source>
</reference>
<accession>A0ABV0W4W0</accession>
<dbReference type="Proteomes" id="UP001444071">
    <property type="component" value="Unassembled WGS sequence"/>
</dbReference>
<name>A0ABV0W4W0_9TELE</name>
<proteinExistence type="predicted"/>
<keyword evidence="2" id="KW-1185">Reference proteome</keyword>
<evidence type="ECO:0000313" key="1">
    <source>
        <dbReference type="EMBL" id="MEQ2264581.1"/>
    </source>
</evidence>
<protein>
    <submittedName>
        <fullName evidence="1">Uncharacterized protein</fullName>
    </submittedName>
</protein>
<organism evidence="1 2">
    <name type="scientific">Xenotaenia resolanae</name>
    <dbReference type="NCBI Taxonomy" id="208358"/>
    <lineage>
        <taxon>Eukaryota</taxon>
        <taxon>Metazoa</taxon>
        <taxon>Chordata</taxon>
        <taxon>Craniata</taxon>
        <taxon>Vertebrata</taxon>
        <taxon>Euteleostomi</taxon>
        <taxon>Actinopterygii</taxon>
        <taxon>Neopterygii</taxon>
        <taxon>Teleostei</taxon>
        <taxon>Neoteleostei</taxon>
        <taxon>Acanthomorphata</taxon>
        <taxon>Ovalentaria</taxon>
        <taxon>Atherinomorphae</taxon>
        <taxon>Cyprinodontiformes</taxon>
        <taxon>Goodeidae</taxon>
        <taxon>Xenotaenia</taxon>
    </lineage>
</organism>
<evidence type="ECO:0000313" key="2">
    <source>
        <dbReference type="Proteomes" id="UP001444071"/>
    </source>
</evidence>
<sequence>MVRLRHRRTIVFPAQTVMSPMGRSKIETSMAVKTKTVPCYTAFLLWCVSPTVDDAFLVPRTGGSACWFSIKHQSMKALKRTPVQDEEFFWWKQSYRVSADQLFNEPTI</sequence>
<comment type="caution">
    <text evidence="1">The sequence shown here is derived from an EMBL/GenBank/DDBJ whole genome shotgun (WGS) entry which is preliminary data.</text>
</comment>